<gene>
    <name evidence="1" type="ORF">ACFSRZ_01890</name>
</gene>
<dbReference type="Proteomes" id="UP001597508">
    <property type="component" value="Unassembled WGS sequence"/>
</dbReference>
<evidence type="ECO:0000313" key="2">
    <source>
        <dbReference type="Proteomes" id="UP001597508"/>
    </source>
</evidence>
<protein>
    <submittedName>
        <fullName evidence="1">Uncharacterized protein</fullName>
    </submittedName>
</protein>
<reference evidence="2" key="1">
    <citation type="journal article" date="2019" name="Int. J. Syst. Evol. Microbiol.">
        <title>The Global Catalogue of Microorganisms (GCM) 10K type strain sequencing project: providing services to taxonomists for standard genome sequencing and annotation.</title>
        <authorList>
            <consortium name="The Broad Institute Genomics Platform"/>
            <consortium name="The Broad Institute Genome Sequencing Center for Infectious Disease"/>
            <person name="Wu L."/>
            <person name="Ma J."/>
        </authorList>
    </citation>
    <scope>NUCLEOTIDE SEQUENCE [LARGE SCALE GENOMIC DNA]</scope>
    <source>
        <strain evidence="2">KCTC 52127</strain>
    </source>
</reference>
<comment type="caution">
    <text evidence="1">The sequence shown here is derived from an EMBL/GenBank/DDBJ whole genome shotgun (WGS) entry which is preliminary data.</text>
</comment>
<accession>A0ABW5LMM4</accession>
<proteinExistence type="predicted"/>
<sequence length="90" mass="10848">MDKQTLIDVLAYDKFNNAGLSVWDRIEIHQHIYQQISLSSRLKEKIKSIIGMISYYKWQKPEYRYNAAREIEVQDPITKDWKVFQQINNN</sequence>
<dbReference type="RefSeq" id="WP_379664824.1">
    <property type="nucleotide sequence ID" value="NZ_JBHULH010000001.1"/>
</dbReference>
<keyword evidence="2" id="KW-1185">Reference proteome</keyword>
<organism evidence="1 2">
    <name type="scientific">Pseudotenacibaculum haliotis</name>
    <dbReference type="NCBI Taxonomy" id="1862138"/>
    <lineage>
        <taxon>Bacteria</taxon>
        <taxon>Pseudomonadati</taxon>
        <taxon>Bacteroidota</taxon>
        <taxon>Flavobacteriia</taxon>
        <taxon>Flavobacteriales</taxon>
        <taxon>Flavobacteriaceae</taxon>
        <taxon>Pseudotenacibaculum</taxon>
    </lineage>
</organism>
<dbReference type="EMBL" id="JBHULH010000001">
    <property type="protein sequence ID" value="MFD2566103.1"/>
    <property type="molecule type" value="Genomic_DNA"/>
</dbReference>
<name>A0ABW5LMM4_9FLAO</name>
<evidence type="ECO:0000313" key="1">
    <source>
        <dbReference type="EMBL" id="MFD2566103.1"/>
    </source>
</evidence>